<dbReference type="InterPro" id="IPR001647">
    <property type="entry name" value="HTH_TetR"/>
</dbReference>
<evidence type="ECO:0000256" key="1">
    <source>
        <dbReference type="ARBA" id="ARBA00023015"/>
    </source>
</evidence>
<evidence type="ECO:0000313" key="7">
    <source>
        <dbReference type="Proteomes" id="UP000614216"/>
    </source>
</evidence>
<dbReference type="SUPFAM" id="SSF48498">
    <property type="entry name" value="Tetracyclin repressor-like, C-terminal domain"/>
    <property type="match status" value="1"/>
</dbReference>
<dbReference type="InterPro" id="IPR036271">
    <property type="entry name" value="Tet_transcr_reg_TetR-rel_C_sf"/>
</dbReference>
<keyword evidence="1" id="KW-0805">Transcription regulation</keyword>
<organism evidence="6 7">
    <name type="scientific">Fulvivirga marina</name>
    <dbReference type="NCBI Taxonomy" id="2494733"/>
    <lineage>
        <taxon>Bacteria</taxon>
        <taxon>Pseudomonadati</taxon>
        <taxon>Bacteroidota</taxon>
        <taxon>Cytophagia</taxon>
        <taxon>Cytophagales</taxon>
        <taxon>Fulvivirgaceae</taxon>
        <taxon>Fulvivirga</taxon>
    </lineage>
</organism>
<dbReference type="RefSeq" id="WP_202854987.1">
    <property type="nucleotide sequence ID" value="NZ_JAEUGD010000014.1"/>
</dbReference>
<keyword evidence="2 4" id="KW-0238">DNA-binding</keyword>
<dbReference type="GO" id="GO:0003677">
    <property type="term" value="F:DNA binding"/>
    <property type="evidence" value="ECO:0007669"/>
    <property type="project" value="UniProtKB-UniRule"/>
</dbReference>
<dbReference type="Proteomes" id="UP000614216">
    <property type="component" value="Unassembled WGS sequence"/>
</dbReference>
<evidence type="ECO:0000256" key="3">
    <source>
        <dbReference type="ARBA" id="ARBA00023163"/>
    </source>
</evidence>
<evidence type="ECO:0000313" key="6">
    <source>
        <dbReference type="EMBL" id="MBL6445444.1"/>
    </source>
</evidence>
<dbReference type="Pfam" id="PF00440">
    <property type="entry name" value="TetR_N"/>
    <property type="match status" value="1"/>
</dbReference>
<sequence length="194" mass="21705">MNTREQILSKNYEAMCLHGFQGLRTDKVINELGITKGAFYHYFSGKKELGYAIVDEIIAPHYIGTFAPLKNSKNGSIEAITSVLEYLKGCSSRETIHIGCPLNNLVQEMSPLDDTFRDKLRGIFEAQKDLLVIALSRGVENGELKEGIMVEDVAFYIISGIEGSYALGKAFQSKKVFDRSIDQLIGYVRLLKKD</sequence>
<gene>
    <name evidence="6" type="ORF">JMN32_03945</name>
</gene>
<accession>A0A937KB45</accession>
<dbReference type="PROSITE" id="PS50977">
    <property type="entry name" value="HTH_TETR_2"/>
    <property type="match status" value="1"/>
</dbReference>
<dbReference type="Gene3D" id="1.10.357.10">
    <property type="entry name" value="Tetracycline Repressor, domain 2"/>
    <property type="match status" value="1"/>
</dbReference>
<dbReference type="InterPro" id="IPR011075">
    <property type="entry name" value="TetR_C"/>
</dbReference>
<dbReference type="PANTHER" id="PTHR47506:SF1">
    <property type="entry name" value="HTH-TYPE TRANSCRIPTIONAL REGULATOR YJDC"/>
    <property type="match status" value="1"/>
</dbReference>
<dbReference type="EMBL" id="JAEUGD010000014">
    <property type="protein sequence ID" value="MBL6445444.1"/>
    <property type="molecule type" value="Genomic_DNA"/>
</dbReference>
<dbReference type="Pfam" id="PF16925">
    <property type="entry name" value="TetR_C_13"/>
    <property type="match status" value="1"/>
</dbReference>
<proteinExistence type="predicted"/>
<feature type="domain" description="HTH tetR-type" evidence="5">
    <location>
        <begin position="1"/>
        <end position="61"/>
    </location>
</feature>
<keyword evidence="7" id="KW-1185">Reference proteome</keyword>
<feature type="DNA-binding region" description="H-T-H motif" evidence="4">
    <location>
        <begin position="24"/>
        <end position="43"/>
    </location>
</feature>
<protein>
    <submittedName>
        <fullName evidence="6">TetR/AcrR family transcriptional regulator</fullName>
    </submittedName>
</protein>
<evidence type="ECO:0000256" key="4">
    <source>
        <dbReference type="PROSITE-ProRule" id="PRU00335"/>
    </source>
</evidence>
<dbReference type="SUPFAM" id="SSF46689">
    <property type="entry name" value="Homeodomain-like"/>
    <property type="match status" value="1"/>
</dbReference>
<evidence type="ECO:0000256" key="2">
    <source>
        <dbReference type="ARBA" id="ARBA00023125"/>
    </source>
</evidence>
<reference evidence="6" key="1">
    <citation type="submission" date="2021-01" db="EMBL/GenBank/DDBJ databases">
        <title>Fulvivirga kasyanovii gen. nov., sp nov., a novel member of the phylum Bacteroidetes isolated from seawater in a mussel farm.</title>
        <authorList>
            <person name="Zhao L.-H."/>
            <person name="Wang Z.-J."/>
        </authorList>
    </citation>
    <scope>NUCLEOTIDE SEQUENCE</scope>
    <source>
        <strain evidence="6">29W222</strain>
    </source>
</reference>
<dbReference type="PANTHER" id="PTHR47506">
    <property type="entry name" value="TRANSCRIPTIONAL REGULATORY PROTEIN"/>
    <property type="match status" value="1"/>
</dbReference>
<evidence type="ECO:0000259" key="5">
    <source>
        <dbReference type="PROSITE" id="PS50977"/>
    </source>
</evidence>
<dbReference type="InterPro" id="IPR009057">
    <property type="entry name" value="Homeodomain-like_sf"/>
</dbReference>
<name>A0A937KB45_9BACT</name>
<keyword evidence="3" id="KW-0804">Transcription</keyword>
<dbReference type="AlphaFoldDB" id="A0A937KB45"/>
<comment type="caution">
    <text evidence="6">The sequence shown here is derived from an EMBL/GenBank/DDBJ whole genome shotgun (WGS) entry which is preliminary data.</text>
</comment>